<dbReference type="InterPro" id="IPR050060">
    <property type="entry name" value="Phosphoglucosamine_mutase"/>
</dbReference>
<proteinExistence type="inferred from homology"/>
<evidence type="ECO:0000256" key="5">
    <source>
        <dbReference type="ARBA" id="ARBA00022842"/>
    </source>
</evidence>
<keyword evidence="4" id="KW-0479">Metal-binding</keyword>
<evidence type="ECO:0000313" key="12">
    <source>
        <dbReference type="Proteomes" id="UP000680679"/>
    </source>
</evidence>
<dbReference type="RefSeq" id="WP_213378849.1">
    <property type="nucleotide sequence ID" value="NZ_AP024563.1"/>
</dbReference>
<dbReference type="InterPro" id="IPR005845">
    <property type="entry name" value="A-D-PHexomutase_a/b/a-II"/>
</dbReference>
<dbReference type="SUPFAM" id="SSF53738">
    <property type="entry name" value="Phosphoglucomutase, first 3 domains"/>
    <property type="match status" value="3"/>
</dbReference>
<dbReference type="CDD" id="cd03088">
    <property type="entry name" value="ManB"/>
    <property type="match status" value="1"/>
</dbReference>
<accession>A0ABM7QPC1</accession>
<name>A0ABM7QPC1_9GAMM</name>
<dbReference type="Proteomes" id="UP000680679">
    <property type="component" value="Chromosome"/>
</dbReference>
<dbReference type="InterPro" id="IPR036900">
    <property type="entry name" value="A-D-PHexomutase_C_sf"/>
</dbReference>
<evidence type="ECO:0000256" key="4">
    <source>
        <dbReference type="ARBA" id="ARBA00022723"/>
    </source>
</evidence>
<evidence type="ECO:0000313" key="11">
    <source>
        <dbReference type="EMBL" id="BCU07778.1"/>
    </source>
</evidence>
<comment type="cofactor">
    <cofactor evidence="1">
        <name>Mg(2+)</name>
        <dbReference type="ChEBI" id="CHEBI:18420"/>
    </cofactor>
</comment>
<dbReference type="EMBL" id="AP024563">
    <property type="protein sequence ID" value="BCU07778.1"/>
    <property type="molecule type" value="Genomic_DNA"/>
</dbReference>
<organism evidence="11 12">
    <name type="scientific">Allochromatium tepidum</name>
    <dbReference type="NCBI Taxonomy" id="553982"/>
    <lineage>
        <taxon>Bacteria</taxon>
        <taxon>Pseudomonadati</taxon>
        <taxon>Pseudomonadota</taxon>
        <taxon>Gammaproteobacteria</taxon>
        <taxon>Chromatiales</taxon>
        <taxon>Chromatiaceae</taxon>
        <taxon>Allochromatium</taxon>
    </lineage>
</organism>
<dbReference type="Pfam" id="PF02879">
    <property type="entry name" value="PGM_PMM_II"/>
    <property type="match status" value="1"/>
</dbReference>
<dbReference type="PANTHER" id="PTHR42946:SF1">
    <property type="entry name" value="PHOSPHOGLUCOMUTASE (ALPHA-D-GLUCOSE-1,6-BISPHOSPHATE-DEPENDENT)"/>
    <property type="match status" value="1"/>
</dbReference>
<feature type="domain" description="Alpha-D-phosphohexomutase alpha/beta/alpha" evidence="9">
    <location>
        <begin position="173"/>
        <end position="269"/>
    </location>
</feature>
<dbReference type="Pfam" id="PF00408">
    <property type="entry name" value="PGM_PMM_IV"/>
    <property type="match status" value="1"/>
</dbReference>
<dbReference type="InterPro" id="IPR005844">
    <property type="entry name" value="A-D-PHexomutase_a/b/a-I"/>
</dbReference>
<dbReference type="SUPFAM" id="SSF55957">
    <property type="entry name" value="Phosphoglucomutase, C-terminal domain"/>
    <property type="match status" value="1"/>
</dbReference>
<dbReference type="Pfam" id="PF02880">
    <property type="entry name" value="PGM_PMM_III"/>
    <property type="match status" value="1"/>
</dbReference>
<protein>
    <submittedName>
        <fullName evidence="11">Phosphomannomutase</fullName>
    </submittedName>
</protein>
<evidence type="ECO:0000256" key="3">
    <source>
        <dbReference type="ARBA" id="ARBA00022553"/>
    </source>
</evidence>
<dbReference type="PANTHER" id="PTHR42946">
    <property type="entry name" value="PHOSPHOHEXOSE MUTASE"/>
    <property type="match status" value="1"/>
</dbReference>
<keyword evidence="12" id="KW-1185">Reference proteome</keyword>
<reference evidence="11 12" key="1">
    <citation type="submission" date="2021-04" db="EMBL/GenBank/DDBJ databases">
        <title>Complete genome sequencing of Allochromatium tepidum strain NZ.</title>
        <authorList>
            <person name="Tsukatani Y."/>
            <person name="Mori H."/>
        </authorList>
    </citation>
    <scope>NUCLEOTIDE SEQUENCE [LARGE SCALE GENOMIC DNA]</scope>
    <source>
        <strain evidence="11 12">NZ</strain>
    </source>
</reference>
<keyword evidence="5" id="KW-0460">Magnesium</keyword>
<keyword evidence="3" id="KW-0597">Phosphoprotein</keyword>
<keyword evidence="6" id="KW-0413">Isomerase</keyword>
<comment type="similarity">
    <text evidence="2">Belongs to the phosphohexose mutase family.</text>
</comment>
<dbReference type="Gene3D" id="3.40.120.10">
    <property type="entry name" value="Alpha-D-Glucose-1,6-Bisphosphate, subunit A, domain 3"/>
    <property type="match status" value="3"/>
</dbReference>
<feature type="domain" description="Alpha-D-phosphohexomutase alpha/beta/alpha" evidence="8">
    <location>
        <begin position="13"/>
        <end position="140"/>
    </location>
</feature>
<gene>
    <name evidence="11" type="primary">manB</name>
    <name evidence="11" type="ORF">Atep_24550</name>
</gene>
<dbReference type="InterPro" id="IPR005846">
    <property type="entry name" value="A-D-PHexomutase_a/b/a-III"/>
</dbReference>
<evidence type="ECO:0000259" key="8">
    <source>
        <dbReference type="Pfam" id="PF02878"/>
    </source>
</evidence>
<feature type="domain" description="Alpha-D-phosphohexomutase alpha/beta/alpha" evidence="10">
    <location>
        <begin position="274"/>
        <end position="399"/>
    </location>
</feature>
<evidence type="ECO:0000256" key="2">
    <source>
        <dbReference type="ARBA" id="ARBA00010231"/>
    </source>
</evidence>
<feature type="domain" description="Alpha-D-phosphohexomutase C-terminal" evidence="7">
    <location>
        <begin position="429"/>
        <end position="488"/>
    </location>
</feature>
<evidence type="ECO:0000259" key="7">
    <source>
        <dbReference type="Pfam" id="PF00408"/>
    </source>
</evidence>
<evidence type="ECO:0000259" key="9">
    <source>
        <dbReference type="Pfam" id="PF02879"/>
    </source>
</evidence>
<sequence>MHIGDLMAESGVGFGTSGARGLADRMTDWVCYAYTLGFLSYLEQISEWSPGSEVGIGGDLRPSTPRIMTACARAVRDKGGQPIDLGFIPSPAVAAYGFGRSIPTLMVTGSHIPDDRNGIKFNLPNGEILKHDEEGIRAQTIARPEGLFDAAGFFVADQSDALPERRPEALKLYIERYLDFFPRDCLKGLRVGVYEHSSVAREPYVAVLSRLGAKVTRLGCSEVFVPVDTEAVRPEDQALAREWAASGRFDALVSADGDGDRPLIADEHGQWLRGDVAGVLCARRLGIKALATPVSSNTVVERCGAFERVLRTRIGSPFVIEGMQRLMDAGLESVAGYEANGGFLLATDLCRTEGPQLEGRFLPNLPTRDALVVVVTILLDAVERGQPVSALAADLPPRFTHSDRIKDFPTELSRVRLAALNTGKREADKAAIEAEFGDAFGPVATLDDTDGLRITFESGEILHLRPSGNAPELRAYAEADSPERAEAMTRMALETLATWRNG</sequence>
<evidence type="ECO:0000256" key="6">
    <source>
        <dbReference type="ARBA" id="ARBA00023235"/>
    </source>
</evidence>
<evidence type="ECO:0000259" key="10">
    <source>
        <dbReference type="Pfam" id="PF02880"/>
    </source>
</evidence>
<dbReference type="Pfam" id="PF02878">
    <property type="entry name" value="PGM_PMM_I"/>
    <property type="match status" value="1"/>
</dbReference>
<dbReference type="InterPro" id="IPR005843">
    <property type="entry name" value="A-D-PHexomutase_C"/>
</dbReference>
<dbReference type="InterPro" id="IPR016055">
    <property type="entry name" value="A-D-PHexomutase_a/b/a-I/II/III"/>
</dbReference>
<evidence type="ECO:0000256" key="1">
    <source>
        <dbReference type="ARBA" id="ARBA00001946"/>
    </source>
</evidence>
<dbReference type="Gene3D" id="3.30.310.50">
    <property type="entry name" value="Alpha-D-phosphohexomutase, C-terminal domain"/>
    <property type="match status" value="1"/>
</dbReference>